<dbReference type="SUPFAM" id="SSF54001">
    <property type="entry name" value="Cysteine proteinases"/>
    <property type="match status" value="1"/>
</dbReference>
<protein>
    <submittedName>
        <fullName evidence="2">Transglutaminase family protein</fullName>
    </submittedName>
</protein>
<dbReference type="PANTHER" id="PTHR33490">
    <property type="entry name" value="BLR5614 PROTEIN-RELATED"/>
    <property type="match status" value="1"/>
</dbReference>
<dbReference type="RefSeq" id="WP_279965196.1">
    <property type="nucleotide sequence ID" value="NZ_CP122537.1"/>
</dbReference>
<reference evidence="2 3" key="1">
    <citation type="submission" date="2023-04" db="EMBL/GenBank/DDBJ databases">
        <title>Jannaschia ovalis sp. nov., a marine bacterium isolated from sea tidal flat.</title>
        <authorList>
            <person name="Kwon D.Y."/>
            <person name="Kim J.-J."/>
        </authorList>
    </citation>
    <scope>NUCLEOTIDE SEQUENCE [LARGE SCALE GENOMIC DNA]</scope>
    <source>
        <strain evidence="2 3">GRR-S6-38</strain>
    </source>
</reference>
<proteinExistence type="predicted"/>
<dbReference type="EMBL" id="CP122537">
    <property type="protein sequence ID" value="WGH78445.1"/>
    <property type="molecule type" value="Genomic_DNA"/>
</dbReference>
<evidence type="ECO:0000259" key="1">
    <source>
        <dbReference type="SMART" id="SM00460"/>
    </source>
</evidence>
<keyword evidence="3" id="KW-1185">Reference proteome</keyword>
<feature type="domain" description="Transglutaminase-like" evidence="1">
    <location>
        <begin position="57"/>
        <end position="131"/>
    </location>
</feature>
<sequence length="230" mass="25986">MENLADFETSTVRERAASLTRGAVTAREKLERLFPFVRDDIAFGFPPGGDLVAASETLRLGYGQCNTKATLLLALCKTCGIPARIHFSLIRKDIQKGFFTGLAYRLLPEELSHSWIEVELEGRWRRIDTFINDLPLFHAAKRALRSRGWQTGYSLALGDGEASADLNLDHEAFQQMDAVTRDNGTWDDPADYYASPHYRNRPGLLRLMAYRLMIGRINKRVRALRLTAPA</sequence>
<gene>
    <name evidence="2" type="ORF">P8627_15705</name>
</gene>
<dbReference type="InterPro" id="IPR038765">
    <property type="entry name" value="Papain-like_cys_pep_sf"/>
</dbReference>
<dbReference type="Gene3D" id="3.10.620.30">
    <property type="match status" value="1"/>
</dbReference>
<name>A0ABY8LAT2_9RHOB</name>
<dbReference type="Pfam" id="PF01841">
    <property type="entry name" value="Transglut_core"/>
    <property type="match status" value="1"/>
</dbReference>
<evidence type="ECO:0000313" key="2">
    <source>
        <dbReference type="EMBL" id="WGH78445.1"/>
    </source>
</evidence>
<evidence type="ECO:0000313" key="3">
    <source>
        <dbReference type="Proteomes" id="UP001243420"/>
    </source>
</evidence>
<dbReference type="Proteomes" id="UP001243420">
    <property type="component" value="Chromosome"/>
</dbReference>
<accession>A0ABY8LAT2</accession>
<organism evidence="2 3">
    <name type="scientific">Jannaschia ovalis</name>
    <dbReference type="NCBI Taxonomy" id="3038773"/>
    <lineage>
        <taxon>Bacteria</taxon>
        <taxon>Pseudomonadati</taxon>
        <taxon>Pseudomonadota</taxon>
        <taxon>Alphaproteobacteria</taxon>
        <taxon>Rhodobacterales</taxon>
        <taxon>Roseobacteraceae</taxon>
        <taxon>Jannaschia</taxon>
    </lineage>
</organism>
<dbReference type="SMART" id="SM00460">
    <property type="entry name" value="TGc"/>
    <property type="match status" value="1"/>
</dbReference>
<dbReference type="InterPro" id="IPR002931">
    <property type="entry name" value="Transglutaminase-like"/>
</dbReference>
<dbReference type="PANTHER" id="PTHR33490:SF3">
    <property type="entry name" value="CONSERVED INTEGRAL MEMBRANE PROTEIN"/>
    <property type="match status" value="1"/>
</dbReference>